<comment type="caution">
    <text evidence="2">The sequence shown here is derived from an EMBL/GenBank/DDBJ whole genome shotgun (WGS) entry which is preliminary data.</text>
</comment>
<evidence type="ECO:0000313" key="2">
    <source>
        <dbReference type="EMBL" id="MCI46486.1"/>
    </source>
</evidence>
<keyword evidence="3" id="KW-1185">Reference proteome</keyword>
<dbReference type="Proteomes" id="UP000265520">
    <property type="component" value="Unassembled WGS sequence"/>
</dbReference>
<reference evidence="2 3" key="1">
    <citation type="journal article" date="2018" name="Front. Plant Sci.">
        <title>Red Clover (Trifolium pratense) and Zigzag Clover (T. medium) - A Picture of Genomic Similarities and Differences.</title>
        <authorList>
            <person name="Dluhosova J."/>
            <person name="Istvanek J."/>
            <person name="Nedelnik J."/>
            <person name="Repkova J."/>
        </authorList>
    </citation>
    <scope>NUCLEOTIDE SEQUENCE [LARGE SCALE GENOMIC DNA]</scope>
    <source>
        <strain evidence="3">cv. 10/8</strain>
        <tissue evidence="2">Leaf</tissue>
    </source>
</reference>
<sequence>EEFSILLQASFKLFFDQVGESSTNLDTLCRILAKWNDLKVSVWDGMIDLLSSWLFVLLLFFFVLLTAGIFFSAFFFFGVTTVLRFFAAASKHLLAAAISPLIVAT</sequence>
<keyword evidence="1" id="KW-0472">Membrane</keyword>
<feature type="non-terminal residue" evidence="2">
    <location>
        <position position="1"/>
    </location>
</feature>
<name>A0A392SF65_9FABA</name>
<organism evidence="2 3">
    <name type="scientific">Trifolium medium</name>
    <dbReference type="NCBI Taxonomy" id="97028"/>
    <lineage>
        <taxon>Eukaryota</taxon>
        <taxon>Viridiplantae</taxon>
        <taxon>Streptophyta</taxon>
        <taxon>Embryophyta</taxon>
        <taxon>Tracheophyta</taxon>
        <taxon>Spermatophyta</taxon>
        <taxon>Magnoliopsida</taxon>
        <taxon>eudicotyledons</taxon>
        <taxon>Gunneridae</taxon>
        <taxon>Pentapetalae</taxon>
        <taxon>rosids</taxon>
        <taxon>fabids</taxon>
        <taxon>Fabales</taxon>
        <taxon>Fabaceae</taxon>
        <taxon>Papilionoideae</taxon>
        <taxon>50 kb inversion clade</taxon>
        <taxon>NPAAA clade</taxon>
        <taxon>Hologalegina</taxon>
        <taxon>IRL clade</taxon>
        <taxon>Trifolieae</taxon>
        <taxon>Trifolium</taxon>
    </lineage>
</organism>
<feature type="transmembrane region" description="Helical" evidence="1">
    <location>
        <begin position="53"/>
        <end position="86"/>
    </location>
</feature>
<keyword evidence="1" id="KW-1133">Transmembrane helix</keyword>
<evidence type="ECO:0000313" key="3">
    <source>
        <dbReference type="Proteomes" id="UP000265520"/>
    </source>
</evidence>
<protein>
    <submittedName>
        <fullName evidence="2">Uncharacterized protein</fullName>
    </submittedName>
</protein>
<dbReference type="AlphaFoldDB" id="A0A392SF65"/>
<proteinExistence type="predicted"/>
<dbReference type="EMBL" id="LXQA010358183">
    <property type="protein sequence ID" value="MCI46486.1"/>
    <property type="molecule type" value="Genomic_DNA"/>
</dbReference>
<accession>A0A392SF65</accession>
<evidence type="ECO:0000256" key="1">
    <source>
        <dbReference type="SAM" id="Phobius"/>
    </source>
</evidence>
<keyword evidence="1" id="KW-0812">Transmembrane</keyword>